<dbReference type="EMBL" id="JAIWYP010000006">
    <property type="protein sequence ID" value="KAH3812268.1"/>
    <property type="molecule type" value="Genomic_DNA"/>
</dbReference>
<reference evidence="1" key="1">
    <citation type="journal article" date="2019" name="bioRxiv">
        <title>The Genome of the Zebra Mussel, Dreissena polymorpha: A Resource for Invasive Species Research.</title>
        <authorList>
            <person name="McCartney M.A."/>
            <person name="Auch B."/>
            <person name="Kono T."/>
            <person name="Mallez S."/>
            <person name="Zhang Y."/>
            <person name="Obille A."/>
            <person name="Becker A."/>
            <person name="Abrahante J.E."/>
            <person name="Garbe J."/>
            <person name="Badalamenti J.P."/>
            <person name="Herman A."/>
            <person name="Mangelson H."/>
            <person name="Liachko I."/>
            <person name="Sullivan S."/>
            <person name="Sone E.D."/>
            <person name="Koren S."/>
            <person name="Silverstein K.A.T."/>
            <person name="Beckman K.B."/>
            <person name="Gohl D.M."/>
        </authorList>
    </citation>
    <scope>NUCLEOTIDE SEQUENCE</scope>
    <source>
        <strain evidence="1">Duluth1</strain>
        <tissue evidence="1">Whole animal</tissue>
    </source>
</reference>
<evidence type="ECO:0000313" key="2">
    <source>
        <dbReference type="Proteomes" id="UP000828390"/>
    </source>
</evidence>
<protein>
    <submittedName>
        <fullName evidence="1">Uncharacterized protein</fullName>
    </submittedName>
</protein>
<keyword evidence="2" id="KW-1185">Reference proteome</keyword>
<name>A0A9D4JKL4_DREPO</name>
<proteinExistence type="predicted"/>
<dbReference type="Proteomes" id="UP000828390">
    <property type="component" value="Unassembled WGS sequence"/>
</dbReference>
<evidence type="ECO:0000313" key="1">
    <source>
        <dbReference type="EMBL" id="KAH3812268.1"/>
    </source>
</evidence>
<sequence>MLKDLIPLQGFVLHSPVSNFTPTHSAPPQAGEGRVQSRVRVRVPPLHVAEQSP</sequence>
<organism evidence="1 2">
    <name type="scientific">Dreissena polymorpha</name>
    <name type="common">Zebra mussel</name>
    <name type="synonym">Mytilus polymorpha</name>
    <dbReference type="NCBI Taxonomy" id="45954"/>
    <lineage>
        <taxon>Eukaryota</taxon>
        <taxon>Metazoa</taxon>
        <taxon>Spiralia</taxon>
        <taxon>Lophotrochozoa</taxon>
        <taxon>Mollusca</taxon>
        <taxon>Bivalvia</taxon>
        <taxon>Autobranchia</taxon>
        <taxon>Heteroconchia</taxon>
        <taxon>Euheterodonta</taxon>
        <taxon>Imparidentia</taxon>
        <taxon>Neoheterodontei</taxon>
        <taxon>Myida</taxon>
        <taxon>Dreissenoidea</taxon>
        <taxon>Dreissenidae</taxon>
        <taxon>Dreissena</taxon>
    </lineage>
</organism>
<reference evidence="1" key="2">
    <citation type="submission" date="2020-11" db="EMBL/GenBank/DDBJ databases">
        <authorList>
            <person name="McCartney M.A."/>
            <person name="Auch B."/>
            <person name="Kono T."/>
            <person name="Mallez S."/>
            <person name="Becker A."/>
            <person name="Gohl D.M."/>
            <person name="Silverstein K.A.T."/>
            <person name="Koren S."/>
            <person name="Bechman K.B."/>
            <person name="Herman A."/>
            <person name="Abrahante J.E."/>
            <person name="Garbe J."/>
        </authorList>
    </citation>
    <scope>NUCLEOTIDE SEQUENCE</scope>
    <source>
        <strain evidence="1">Duluth1</strain>
        <tissue evidence="1">Whole animal</tissue>
    </source>
</reference>
<gene>
    <name evidence="1" type="ORF">DPMN_140694</name>
</gene>
<comment type="caution">
    <text evidence="1">The sequence shown here is derived from an EMBL/GenBank/DDBJ whole genome shotgun (WGS) entry which is preliminary data.</text>
</comment>
<dbReference type="AlphaFoldDB" id="A0A9D4JKL4"/>
<accession>A0A9D4JKL4</accession>